<feature type="compositionally biased region" description="Acidic residues" evidence="1">
    <location>
        <begin position="486"/>
        <end position="503"/>
    </location>
</feature>
<feature type="compositionally biased region" description="Acidic residues" evidence="1">
    <location>
        <begin position="33"/>
        <end position="51"/>
    </location>
</feature>
<protein>
    <recommendedName>
        <fullName evidence="4">Myb-like domain-containing protein</fullName>
    </recommendedName>
</protein>
<dbReference type="Gene3D" id="1.10.10.60">
    <property type="entry name" value="Homeodomain-like"/>
    <property type="match status" value="1"/>
</dbReference>
<dbReference type="GO" id="GO:0000182">
    <property type="term" value="F:rDNA binding"/>
    <property type="evidence" value="ECO:0007669"/>
    <property type="project" value="TreeGrafter"/>
</dbReference>
<evidence type="ECO:0000313" key="2">
    <source>
        <dbReference type="EMBL" id="KAG8626158.1"/>
    </source>
</evidence>
<dbReference type="GO" id="GO:0000500">
    <property type="term" value="C:RNA polymerase I upstream activating factor complex"/>
    <property type="evidence" value="ECO:0007669"/>
    <property type="project" value="InterPro"/>
</dbReference>
<dbReference type="SUPFAM" id="SSF46689">
    <property type="entry name" value="Homeodomain-like"/>
    <property type="match status" value="1"/>
</dbReference>
<sequence length="617" mass="69817">MSTSGVVGVDGQSDSDSGSHYSESSDEPHLEAEDGDVEEDNASDVDTEDEGSSEHAEGADGDNRILRDPRIWKLGPSFDRKVLKARSKVVRVRGKLRPQYRTLHNAVIESILDPTLDQTSTPLNGSDLGISSWTSEEKSLFFSRLPLWGQGNTKRLAECVGSKSEAEVRDYLQLLQRGSIEDYLQSQRHFGIALDEIPAALEVPTSCEAHLDLAAEALGFKAEKADIKREKARHGSDWLLDVQLAARIEQQLDVETRLDAAGDDVKDVRPQQLSVPAAELLHLGNWLELAKLFMTSSADHEFSWVDLIEGNDERPSLYHTAFSDFHNLAVSLTKRIAYASHFQAMSRIRATDRNDPEHVVRHQDVQAACKMLELNNDWHEFWVGLPRRTRLEIFTRGKEAGDGNKNSRGRILTYNQVESYLRSSAKDEADIVLENESEDAEISSPNDVEEDDNSSTSYDSDFWTDASESERDETRRPLEATTAAEGSEEDSDSKPEEDSDASSEDGKQYDRDKAETAYLEALDQHASRMEERRLWEILRIKPGTDEPKDEEADLPLPPPRKRKRVEDIVDWRDKVEWRPEWEEFQILPGPERFVAMGKRGADAKKRRLEKYGLRDQP</sequence>
<dbReference type="EMBL" id="JAESVG020000007">
    <property type="protein sequence ID" value="KAG8626158.1"/>
    <property type="molecule type" value="Genomic_DNA"/>
</dbReference>
<dbReference type="CDD" id="cd00167">
    <property type="entry name" value="SANT"/>
    <property type="match status" value="1"/>
</dbReference>
<dbReference type="GO" id="GO:0001181">
    <property type="term" value="F:RNA polymerase I general transcription initiation factor activity"/>
    <property type="evidence" value="ECO:0007669"/>
    <property type="project" value="TreeGrafter"/>
</dbReference>
<feature type="compositionally biased region" description="Low complexity" evidence="1">
    <location>
        <begin position="1"/>
        <end position="22"/>
    </location>
</feature>
<dbReference type="InterPro" id="IPR039601">
    <property type="entry name" value="Rrn5"/>
</dbReference>
<dbReference type="OrthoDB" id="2240312at2759"/>
<accession>A0A8K0PGA0</accession>
<feature type="region of interest" description="Disordered" evidence="1">
    <location>
        <begin position="1"/>
        <end position="64"/>
    </location>
</feature>
<dbReference type="PANTHER" id="PTHR28079:SF1">
    <property type="entry name" value="RNA POLYMERASE I-SPECIFIC TRANSCRIPTION INITIATION FACTOR RRN5"/>
    <property type="match status" value="1"/>
</dbReference>
<feature type="region of interest" description="Disordered" evidence="1">
    <location>
        <begin position="597"/>
        <end position="617"/>
    </location>
</feature>
<feature type="compositionally biased region" description="Basic and acidic residues" evidence="1">
    <location>
        <begin position="599"/>
        <end position="617"/>
    </location>
</feature>
<evidence type="ECO:0000256" key="1">
    <source>
        <dbReference type="SAM" id="MobiDB-lite"/>
    </source>
</evidence>
<reference evidence="2" key="1">
    <citation type="submission" date="2021-07" db="EMBL/GenBank/DDBJ databases">
        <title>Elsinoe batatas strain:CRI-CJ2 Genome sequencing and assembly.</title>
        <authorList>
            <person name="Huang L."/>
        </authorList>
    </citation>
    <scope>NUCLEOTIDE SEQUENCE</scope>
    <source>
        <strain evidence="2">CRI-CJ2</strain>
    </source>
</reference>
<dbReference type="InterPro" id="IPR001005">
    <property type="entry name" value="SANT/Myb"/>
</dbReference>
<dbReference type="PANTHER" id="PTHR28079">
    <property type="entry name" value="RNA POLYMERASE I-SPECIFIC TRANSCRIPTION INITIATION FACTOR RRN5"/>
    <property type="match status" value="1"/>
</dbReference>
<evidence type="ECO:0008006" key="4">
    <source>
        <dbReference type="Google" id="ProtNLM"/>
    </source>
</evidence>
<feature type="compositionally biased region" description="Acidic residues" evidence="1">
    <location>
        <begin position="435"/>
        <end position="453"/>
    </location>
</feature>
<evidence type="ECO:0000313" key="3">
    <source>
        <dbReference type="Proteomes" id="UP000809789"/>
    </source>
</evidence>
<dbReference type="GO" id="GO:0042790">
    <property type="term" value="P:nucleolar large rRNA transcription by RNA polymerase I"/>
    <property type="evidence" value="ECO:0007669"/>
    <property type="project" value="InterPro"/>
</dbReference>
<dbReference type="InterPro" id="IPR009057">
    <property type="entry name" value="Homeodomain-like_sf"/>
</dbReference>
<comment type="caution">
    <text evidence="2">The sequence shown here is derived from an EMBL/GenBank/DDBJ whole genome shotgun (WGS) entry which is preliminary data.</text>
</comment>
<dbReference type="Proteomes" id="UP000809789">
    <property type="component" value="Unassembled WGS sequence"/>
</dbReference>
<dbReference type="AlphaFoldDB" id="A0A8K0PGA0"/>
<feature type="compositionally biased region" description="Basic and acidic residues" evidence="1">
    <location>
        <begin position="504"/>
        <end position="515"/>
    </location>
</feature>
<feature type="compositionally biased region" description="Basic and acidic residues" evidence="1">
    <location>
        <begin position="468"/>
        <end position="478"/>
    </location>
</feature>
<feature type="region of interest" description="Disordered" evidence="1">
    <location>
        <begin position="541"/>
        <end position="560"/>
    </location>
</feature>
<keyword evidence="3" id="KW-1185">Reference proteome</keyword>
<feature type="compositionally biased region" description="Basic and acidic residues" evidence="1">
    <location>
        <begin position="52"/>
        <end position="64"/>
    </location>
</feature>
<gene>
    <name evidence="2" type="ORF">KVT40_006559</name>
</gene>
<name>A0A8K0PGA0_9PEZI</name>
<feature type="region of interest" description="Disordered" evidence="1">
    <location>
        <begin position="435"/>
        <end position="520"/>
    </location>
</feature>
<proteinExistence type="predicted"/>
<dbReference type="GO" id="GO:0006361">
    <property type="term" value="P:transcription initiation at RNA polymerase I promoter"/>
    <property type="evidence" value="ECO:0007669"/>
    <property type="project" value="TreeGrafter"/>
</dbReference>
<organism evidence="2 3">
    <name type="scientific">Elsinoe batatas</name>
    <dbReference type="NCBI Taxonomy" id="2601811"/>
    <lineage>
        <taxon>Eukaryota</taxon>
        <taxon>Fungi</taxon>
        <taxon>Dikarya</taxon>
        <taxon>Ascomycota</taxon>
        <taxon>Pezizomycotina</taxon>
        <taxon>Dothideomycetes</taxon>
        <taxon>Dothideomycetidae</taxon>
        <taxon>Myriangiales</taxon>
        <taxon>Elsinoaceae</taxon>
        <taxon>Elsinoe</taxon>
    </lineage>
</organism>